<sequence length="80" mass="9465">MHNYLQMAVEPQLLVKQKEWEAHCQQKQIQKEQQILDMRLLVVNLLLNLIQTDQQLVEKPMVQIVISLLSKIQLRSMCLV</sequence>
<organism evidence="1">
    <name type="scientific">Klosneuvirus KNV1</name>
    <dbReference type="NCBI Taxonomy" id="1977640"/>
    <lineage>
        <taxon>Viruses</taxon>
        <taxon>Varidnaviria</taxon>
        <taxon>Bamfordvirae</taxon>
        <taxon>Nucleocytoviricota</taxon>
        <taxon>Megaviricetes</taxon>
        <taxon>Imitervirales</taxon>
        <taxon>Mimiviridae</taxon>
        <taxon>Klosneuvirinae</taxon>
        <taxon>Klosneuvirus</taxon>
    </lineage>
</organism>
<gene>
    <name evidence="1" type="ORF">Klosneuvirus_1_420</name>
</gene>
<proteinExistence type="predicted"/>
<name>A0A1V0SIL9_9VIRU</name>
<protein>
    <submittedName>
        <fullName evidence="1">Uncharacterized protein</fullName>
    </submittedName>
</protein>
<dbReference type="EMBL" id="KY684108">
    <property type="protein sequence ID" value="ARF11563.1"/>
    <property type="molecule type" value="Genomic_DNA"/>
</dbReference>
<evidence type="ECO:0000313" key="1">
    <source>
        <dbReference type="EMBL" id="ARF11563.1"/>
    </source>
</evidence>
<reference evidence="1" key="1">
    <citation type="journal article" date="2017" name="Science">
        <title>Giant viruses with an expanded complement of translation system components.</title>
        <authorList>
            <person name="Schulz F."/>
            <person name="Yutin N."/>
            <person name="Ivanova N.N."/>
            <person name="Ortega D.R."/>
            <person name="Lee T.K."/>
            <person name="Vierheilig J."/>
            <person name="Daims H."/>
            <person name="Horn M."/>
            <person name="Wagner M."/>
            <person name="Jensen G.J."/>
            <person name="Kyrpides N.C."/>
            <person name="Koonin E.V."/>
            <person name="Woyke T."/>
        </authorList>
    </citation>
    <scope>NUCLEOTIDE SEQUENCE</scope>
    <source>
        <strain evidence="1">KNV1</strain>
    </source>
</reference>
<accession>A0A1V0SIL9</accession>